<dbReference type="Pfam" id="PF17642">
    <property type="entry name" value="TssD"/>
    <property type="match status" value="1"/>
</dbReference>
<dbReference type="RefSeq" id="WP_118165981.1">
    <property type="nucleotide sequence ID" value="NZ_QSJG01000037.1"/>
</dbReference>
<evidence type="ECO:0000313" key="2">
    <source>
        <dbReference type="Proteomes" id="UP000284361"/>
    </source>
</evidence>
<sequence>MSWFNTLFKKKNVMGNDDHYIMKLCVGEEIYDIEDFNLQFKRDTNRIGFPEGEAYGGIIMCMLQGMPGDTLLRWGTFTQTYMNGEIRVYQKDQPNQQAAFVAHFTDGNCIQFQRKVDNVNHKQYMLIRFAARLLVFINDEFENQWR</sequence>
<dbReference type="EMBL" id="QSJG01000037">
    <property type="protein sequence ID" value="RHD49779.1"/>
    <property type="molecule type" value="Genomic_DNA"/>
</dbReference>
<dbReference type="AlphaFoldDB" id="A0A414FLX0"/>
<name>A0A414FLX0_9BACT</name>
<evidence type="ECO:0000313" key="1">
    <source>
        <dbReference type="EMBL" id="RHD49779.1"/>
    </source>
</evidence>
<dbReference type="InterPro" id="IPR041408">
    <property type="entry name" value="Hcp_Tssd"/>
</dbReference>
<comment type="caution">
    <text evidence="1">The sequence shown here is derived from an EMBL/GenBank/DDBJ whole genome shotgun (WGS) entry which is preliminary data.</text>
</comment>
<dbReference type="Proteomes" id="UP000284361">
    <property type="component" value="Unassembled WGS sequence"/>
</dbReference>
<reference evidence="1 2" key="1">
    <citation type="submission" date="2018-08" db="EMBL/GenBank/DDBJ databases">
        <title>A genome reference for cultivated species of the human gut microbiota.</title>
        <authorList>
            <person name="Zou Y."/>
            <person name="Xue W."/>
            <person name="Luo G."/>
        </authorList>
    </citation>
    <scope>NUCLEOTIDE SEQUENCE [LARGE SCALE GENOMIC DNA]</scope>
    <source>
        <strain evidence="1 2">AM31-10</strain>
    </source>
</reference>
<organism evidence="1 2">
    <name type="scientific">Phocaeicola plebeius</name>
    <dbReference type="NCBI Taxonomy" id="310297"/>
    <lineage>
        <taxon>Bacteria</taxon>
        <taxon>Pseudomonadati</taxon>
        <taxon>Bacteroidota</taxon>
        <taxon>Bacteroidia</taxon>
        <taxon>Bacteroidales</taxon>
        <taxon>Bacteroidaceae</taxon>
        <taxon>Phocaeicola</taxon>
    </lineage>
</organism>
<protein>
    <submittedName>
        <fullName evidence="1">Uncharacterized protein</fullName>
    </submittedName>
</protein>
<dbReference type="GO" id="GO:0033104">
    <property type="term" value="C:type VI protein secretion system complex"/>
    <property type="evidence" value="ECO:0007669"/>
    <property type="project" value="InterPro"/>
</dbReference>
<accession>A0A414FLX0</accession>
<proteinExistence type="predicted"/>
<gene>
    <name evidence="1" type="ORF">DW789_13650</name>
</gene>